<evidence type="ECO:0000256" key="1">
    <source>
        <dbReference type="SAM" id="MobiDB-lite"/>
    </source>
</evidence>
<proteinExistence type="predicted"/>
<dbReference type="PROSITE" id="PS51257">
    <property type="entry name" value="PROKAR_LIPOPROTEIN"/>
    <property type="match status" value="1"/>
</dbReference>
<evidence type="ECO:0000313" key="3">
    <source>
        <dbReference type="EMBL" id="ALV30598.1"/>
    </source>
</evidence>
<keyword evidence="3" id="KW-0614">Plasmid</keyword>
<evidence type="ECO:0000313" key="4">
    <source>
        <dbReference type="Proteomes" id="UP000064921"/>
    </source>
</evidence>
<feature type="signal peptide" evidence="2">
    <location>
        <begin position="1"/>
        <end position="20"/>
    </location>
</feature>
<geneLocation type="plasmid" evidence="3 4">
    <name>p.p-1</name>
</geneLocation>
<reference evidence="3 4" key="1">
    <citation type="submission" date="2015-10" db="EMBL/GenBank/DDBJ databases">
        <title>The world's first case of liver abscess caused by Pannonibacter phragmitetus.</title>
        <authorList>
            <person name="Ming D."/>
            <person name="Wang M."/>
            <person name="Zhou Y."/>
            <person name="Jiang T."/>
            <person name="Hu S."/>
        </authorList>
    </citation>
    <scope>NUCLEOTIDE SEQUENCE [LARGE SCALE GENOMIC DNA]</scope>
    <source>
        <strain evidence="3 4">31801</strain>
        <plasmid evidence="4">Plasmid p.p-1</plasmid>
    </source>
</reference>
<name>A0A0U3PAF9_9HYPH</name>
<feature type="chain" id="PRO_5006842835" description="Lipoprotein" evidence="2">
    <location>
        <begin position="21"/>
        <end position="247"/>
    </location>
</feature>
<keyword evidence="4" id="KW-1185">Reference proteome</keyword>
<dbReference type="AlphaFoldDB" id="A0A0U3PAF9"/>
<evidence type="ECO:0000256" key="2">
    <source>
        <dbReference type="SAM" id="SignalP"/>
    </source>
</evidence>
<dbReference type="Proteomes" id="UP000064921">
    <property type="component" value="Plasmid p.p-1"/>
</dbReference>
<feature type="region of interest" description="Disordered" evidence="1">
    <location>
        <begin position="204"/>
        <end position="232"/>
    </location>
</feature>
<feature type="compositionally biased region" description="Basic and acidic residues" evidence="1">
    <location>
        <begin position="222"/>
        <end position="232"/>
    </location>
</feature>
<accession>A0A0U3PAF9</accession>
<gene>
    <name evidence="3" type="ORF">APZ00_25665</name>
</gene>
<evidence type="ECO:0008006" key="5">
    <source>
        <dbReference type="Google" id="ProtNLM"/>
    </source>
</evidence>
<protein>
    <recommendedName>
        <fullName evidence="5">Lipoprotein</fullName>
    </recommendedName>
</protein>
<keyword evidence="2" id="KW-0732">Signal</keyword>
<dbReference type="EMBL" id="CP013069">
    <property type="protein sequence ID" value="ALV30598.1"/>
    <property type="molecule type" value="Genomic_DNA"/>
</dbReference>
<organism evidence="3 4">
    <name type="scientific">Pannonibacter phragmitetus</name>
    <dbReference type="NCBI Taxonomy" id="121719"/>
    <lineage>
        <taxon>Bacteria</taxon>
        <taxon>Pseudomonadati</taxon>
        <taxon>Pseudomonadota</taxon>
        <taxon>Alphaproteobacteria</taxon>
        <taxon>Hyphomicrobiales</taxon>
        <taxon>Stappiaceae</taxon>
        <taxon>Pannonibacter</taxon>
    </lineage>
</organism>
<dbReference type="KEGG" id="pphr:APZ00_25665"/>
<sequence length="247" mass="26934">MLFRFFPLAAALLVAGCISAPNPDAPADISAKLAEIKDNRGMIIASLPSPGGNLYVRRMEEGELVSTKIHGGGNSAGYDFDPVYVLDSGRYGIVGYGYPGGTSYHFHSGFFTRDLDKLKQTLNASRFTVEAGEIKHIGFIEVVEVPAAYNWFKGGSRYRMAIRDLTEEEKASVRRRYPTISDRIKFEKAKDSVLSEIVCKLKPADDKARADAAAKTGNARSKPGDLKPLPPRDAKAEALIAQMCGSR</sequence>